<keyword evidence="4" id="KW-0143">Chaperone</keyword>
<evidence type="ECO:0000256" key="7">
    <source>
        <dbReference type="SAM" id="Phobius"/>
    </source>
</evidence>
<evidence type="ECO:0000256" key="5">
    <source>
        <dbReference type="ARBA" id="ARBA00023288"/>
    </source>
</evidence>
<dbReference type="InterPro" id="IPR051434">
    <property type="entry name" value="DnaJ_C_subfamily_member5"/>
</dbReference>
<evidence type="ECO:0000313" key="10">
    <source>
        <dbReference type="Proteomes" id="UP000095284"/>
    </source>
</evidence>
<dbReference type="Proteomes" id="UP000582659">
    <property type="component" value="Unassembled WGS sequence"/>
</dbReference>
<feature type="transmembrane region" description="Helical" evidence="7">
    <location>
        <begin position="106"/>
        <end position="131"/>
    </location>
</feature>
<dbReference type="SMR" id="A0A1I7S359"/>
<dbReference type="EMBL" id="CAJFCV020000004">
    <property type="protein sequence ID" value="CAG9116105.1"/>
    <property type="molecule type" value="Genomic_DNA"/>
</dbReference>
<evidence type="ECO:0000313" key="11">
    <source>
        <dbReference type="Proteomes" id="UP000659654"/>
    </source>
</evidence>
<feature type="region of interest" description="Disordered" evidence="6">
    <location>
        <begin position="143"/>
        <end position="204"/>
    </location>
</feature>
<reference evidence="9" key="2">
    <citation type="submission" date="2020-09" db="EMBL/GenBank/DDBJ databases">
        <authorList>
            <person name="Kikuchi T."/>
        </authorList>
    </citation>
    <scope>NUCLEOTIDE SEQUENCE</scope>
    <source>
        <strain evidence="9">Ka4C1</strain>
    </source>
</reference>
<keyword evidence="3" id="KW-0564">Palmitate</keyword>
<keyword evidence="7" id="KW-0812">Transmembrane</keyword>
<evidence type="ECO:0000256" key="6">
    <source>
        <dbReference type="SAM" id="MobiDB-lite"/>
    </source>
</evidence>
<dbReference type="EMBL" id="CAJFDI010000004">
    <property type="protein sequence ID" value="CAD5226704.1"/>
    <property type="molecule type" value="Genomic_DNA"/>
</dbReference>
<dbReference type="PROSITE" id="PS00636">
    <property type="entry name" value="DNAJ_1"/>
    <property type="match status" value="1"/>
</dbReference>
<dbReference type="AlphaFoldDB" id="A0A1I7S359"/>
<feature type="compositionally biased region" description="Basic and acidic residues" evidence="6">
    <location>
        <begin position="179"/>
        <end position="196"/>
    </location>
</feature>
<keyword evidence="7" id="KW-1133">Transmembrane helix</keyword>
<keyword evidence="11" id="KW-1185">Reference proteome</keyword>
<dbReference type="WBParaSite" id="BXY_0743900.1">
    <property type="protein sequence ID" value="BXY_0743900.1"/>
    <property type="gene ID" value="BXY_0743900"/>
</dbReference>
<dbReference type="Gene3D" id="1.10.287.110">
    <property type="entry name" value="DnaJ domain"/>
    <property type="match status" value="1"/>
</dbReference>
<evidence type="ECO:0000256" key="2">
    <source>
        <dbReference type="ARBA" id="ARBA00023136"/>
    </source>
</evidence>
<dbReference type="InterPro" id="IPR018253">
    <property type="entry name" value="DnaJ_domain_CS"/>
</dbReference>
<dbReference type="OrthoDB" id="445556at2759"/>
<dbReference type="InterPro" id="IPR036869">
    <property type="entry name" value="J_dom_sf"/>
</dbReference>
<reference evidence="12" key="1">
    <citation type="submission" date="2016-11" db="UniProtKB">
        <authorList>
            <consortium name="WormBaseParasite"/>
        </authorList>
    </citation>
    <scope>IDENTIFICATION</scope>
</reference>
<feature type="domain" description="J" evidence="8">
    <location>
        <begin position="15"/>
        <end position="81"/>
    </location>
</feature>
<organism evidence="10 12">
    <name type="scientific">Bursaphelenchus xylophilus</name>
    <name type="common">Pinewood nematode worm</name>
    <name type="synonym">Aphelenchoides xylophilus</name>
    <dbReference type="NCBI Taxonomy" id="6326"/>
    <lineage>
        <taxon>Eukaryota</taxon>
        <taxon>Metazoa</taxon>
        <taxon>Ecdysozoa</taxon>
        <taxon>Nematoda</taxon>
        <taxon>Chromadorea</taxon>
        <taxon>Rhabditida</taxon>
        <taxon>Tylenchina</taxon>
        <taxon>Tylenchomorpha</taxon>
        <taxon>Aphelenchoidea</taxon>
        <taxon>Aphelenchoididae</taxon>
        <taxon>Bursaphelenchus</taxon>
    </lineage>
</organism>
<keyword evidence="5" id="KW-0449">Lipoprotein</keyword>
<gene>
    <name evidence="9" type="ORF">BXYJ_LOCUS9249</name>
</gene>
<dbReference type="GO" id="GO:0005737">
    <property type="term" value="C:cytoplasm"/>
    <property type="evidence" value="ECO:0007669"/>
    <property type="project" value="UniProtKB-ARBA"/>
</dbReference>
<dbReference type="SMART" id="SM00271">
    <property type="entry name" value="DnaJ"/>
    <property type="match status" value="1"/>
</dbReference>
<dbReference type="InterPro" id="IPR001623">
    <property type="entry name" value="DnaJ_domain"/>
</dbReference>
<evidence type="ECO:0000256" key="1">
    <source>
        <dbReference type="ARBA" id="ARBA00004635"/>
    </source>
</evidence>
<dbReference type="GO" id="GO:0061177">
    <property type="term" value="C:type Is terminal bouton"/>
    <property type="evidence" value="ECO:0007669"/>
    <property type="project" value="TreeGrafter"/>
</dbReference>
<protein>
    <submittedName>
        <fullName evidence="9">(pine wood nematode) hypothetical protein</fullName>
    </submittedName>
    <submittedName>
        <fullName evidence="12">J domain-containing protein</fullName>
    </submittedName>
</protein>
<dbReference type="CDD" id="cd06257">
    <property type="entry name" value="DnaJ"/>
    <property type="match status" value="1"/>
</dbReference>
<dbReference type="PROSITE" id="PS50076">
    <property type="entry name" value="DNAJ_2"/>
    <property type="match status" value="1"/>
</dbReference>
<proteinExistence type="predicted"/>
<dbReference type="GO" id="GO:1900073">
    <property type="term" value="P:regulation of neuromuscular synaptic transmission"/>
    <property type="evidence" value="ECO:0007669"/>
    <property type="project" value="TreeGrafter"/>
</dbReference>
<evidence type="ECO:0000313" key="12">
    <source>
        <dbReference type="WBParaSite" id="BXY_0743900.1"/>
    </source>
</evidence>
<accession>A0A1I7S359</accession>
<dbReference type="PANTHER" id="PTHR44027:SF7">
    <property type="entry name" value="DNAJ HOMOLOG SUBFAMILY C MEMBER 5 HOMOLOG"/>
    <property type="match status" value="1"/>
</dbReference>
<dbReference type="GO" id="GO:0016020">
    <property type="term" value="C:membrane"/>
    <property type="evidence" value="ECO:0007669"/>
    <property type="project" value="UniProtKB-SubCell"/>
</dbReference>
<evidence type="ECO:0000259" key="8">
    <source>
        <dbReference type="PROSITE" id="PS50076"/>
    </source>
</evidence>
<evidence type="ECO:0000313" key="9">
    <source>
        <dbReference type="EMBL" id="CAD5226704.1"/>
    </source>
</evidence>
<dbReference type="Pfam" id="PF00226">
    <property type="entry name" value="DnaJ"/>
    <property type="match status" value="1"/>
</dbReference>
<comment type="subcellular location">
    <subcellularLocation>
        <location evidence="1">Membrane</location>
        <topology evidence="1">Lipid-anchor</topology>
    </subcellularLocation>
</comment>
<dbReference type="Proteomes" id="UP000095284">
    <property type="component" value="Unplaced"/>
</dbReference>
<sequence>MPDFAADEPLAKPKDLYEILGVRKEATDEQIKKAYRKLALQYHPDKNRDGDPEKTEKFKEVNHANSILSNPSKRKVYDQYGDMGLKLMDQVGEETMKYALNPWMKWLVLGVAILTCGCGCCCCFCCCFCNFCCGKFRPDRPEGEFDTDSTTPNATSEPVFVQPQRSDEPIVLEMPSAESRTEEKKAPPSPETKKYGTMENTETV</sequence>
<dbReference type="SUPFAM" id="SSF46565">
    <property type="entry name" value="Chaperone J-domain"/>
    <property type="match status" value="1"/>
</dbReference>
<evidence type="ECO:0000256" key="3">
    <source>
        <dbReference type="ARBA" id="ARBA00023139"/>
    </source>
</evidence>
<dbReference type="Proteomes" id="UP000659654">
    <property type="component" value="Unassembled WGS sequence"/>
</dbReference>
<evidence type="ECO:0000256" key="4">
    <source>
        <dbReference type="ARBA" id="ARBA00023186"/>
    </source>
</evidence>
<dbReference type="PANTHER" id="PTHR44027">
    <property type="entry name" value="DNAJ HOMOLOG SUBFAMILY C MEMBER 5 HOMOLOG"/>
    <property type="match status" value="1"/>
</dbReference>
<dbReference type="PRINTS" id="PR00625">
    <property type="entry name" value="JDOMAIN"/>
</dbReference>
<name>A0A1I7S359_BURXY</name>
<dbReference type="eggNOG" id="KOG0716">
    <property type="taxonomic scope" value="Eukaryota"/>
</dbReference>
<keyword evidence="2 7" id="KW-0472">Membrane</keyword>